<evidence type="ECO:0000313" key="3">
    <source>
        <dbReference type="Proteomes" id="UP000029525"/>
    </source>
</evidence>
<dbReference type="RefSeq" id="WP_036866005.1">
    <property type="nucleotide sequence ID" value="NZ_JRNQ01000005.1"/>
</dbReference>
<comment type="caution">
    <text evidence="2">The sequence shown here is derived from an EMBL/GenBank/DDBJ whole genome shotgun (WGS) entry which is preliminary data.</text>
</comment>
<name>A0A096AFF2_9BACT</name>
<reference evidence="2 3" key="1">
    <citation type="submission" date="2014-07" db="EMBL/GenBank/DDBJ databases">
        <authorList>
            <person name="McCorrison J."/>
            <person name="Sanka R."/>
            <person name="Torralba M."/>
            <person name="Gillis M."/>
            <person name="Haft D.H."/>
            <person name="Methe B."/>
            <person name="Sutton G."/>
            <person name="Nelson K.E."/>
        </authorList>
    </citation>
    <scope>NUCLEOTIDE SEQUENCE [LARGE SCALE GENOMIC DNA]</scope>
    <source>
        <strain evidence="2 3">DNF00320</strain>
    </source>
</reference>
<dbReference type="AlphaFoldDB" id="A0A096AFF2"/>
<dbReference type="EMBL" id="JRNQ01000005">
    <property type="protein sequence ID" value="KGF45650.1"/>
    <property type="molecule type" value="Genomic_DNA"/>
</dbReference>
<evidence type="ECO:0000256" key="1">
    <source>
        <dbReference type="SAM" id="SignalP"/>
    </source>
</evidence>
<dbReference type="InterPro" id="IPR032320">
    <property type="entry name" value="GH18_BT1044-like"/>
</dbReference>
<dbReference type="GO" id="GO:0016798">
    <property type="term" value="F:hydrolase activity, acting on glycosyl bonds"/>
    <property type="evidence" value="ECO:0007669"/>
    <property type="project" value="UniProtKB-KW"/>
</dbReference>
<organism evidence="2 3">
    <name type="scientific">Prevotella bivia DNF00320</name>
    <dbReference type="NCBI Taxonomy" id="1401068"/>
    <lineage>
        <taxon>Bacteria</taxon>
        <taxon>Pseudomonadati</taxon>
        <taxon>Bacteroidota</taxon>
        <taxon>Bacteroidia</taxon>
        <taxon>Bacteroidales</taxon>
        <taxon>Prevotellaceae</taxon>
        <taxon>Prevotella</taxon>
    </lineage>
</organism>
<protein>
    <submittedName>
        <fullName evidence="2">Endoglycosidase</fullName>
    </submittedName>
</protein>
<gene>
    <name evidence="2" type="ORF">HMPREF0647_01755</name>
</gene>
<feature type="signal peptide" evidence="1">
    <location>
        <begin position="1"/>
        <end position="22"/>
    </location>
</feature>
<feature type="chain" id="PRO_5001916377" evidence="1">
    <location>
        <begin position="23"/>
        <end position="372"/>
    </location>
</feature>
<dbReference type="Proteomes" id="UP000029525">
    <property type="component" value="Unassembled WGS sequence"/>
</dbReference>
<keyword evidence="2" id="KW-0326">Glycosidase</keyword>
<keyword evidence="2" id="KW-0378">Hydrolase</keyword>
<sequence length="372" mass="42405">MKSIFKTILFSAFAVASLTACSDATETEIKNPADLTHNNKTEAYYEQLRAYKKTDHPVAFGWFGQWSGKGASLENSLAGLPDSVDMVSIWGNWNNPSEEQLKDLRFVQEKKGTKAMICFLVLNIGDQLTPEQPKEGPDSKLSWTEWRHKTWGWGSSLESKIEAAKKYATAICDIIDKYGYDGFDMDAEPHYAHYGVNHPYEMWETDPKIIKAFVETLAKRLGPASGTDKLLVVDGEPNAIDAKYAKYFNYFILQTYSDGYNVHGFDFLQNRFNTQYNHFQSELSAEEIAKKIIVCENYERFASTGGFFFNLPTKERVPSLKAFALWNPMLNGITYRKGGVGTFHMEYEYNVDGKFYPSLRQAIQIMNPSKRN</sequence>
<accession>A0A096AFF2</accession>
<dbReference type="SUPFAM" id="SSF51445">
    <property type="entry name" value="(Trans)glycosidases"/>
    <property type="match status" value="1"/>
</dbReference>
<proteinExistence type="predicted"/>
<dbReference type="Pfam" id="PF16141">
    <property type="entry name" value="GH18_BT1044-like"/>
    <property type="match status" value="1"/>
</dbReference>
<dbReference type="PROSITE" id="PS51257">
    <property type="entry name" value="PROKAR_LIPOPROTEIN"/>
    <property type="match status" value="1"/>
</dbReference>
<dbReference type="OrthoDB" id="7183084at2"/>
<dbReference type="Gene3D" id="3.20.20.80">
    <property type="entry name" value="Glycosidases"/>
    <property type="match status" value="1"/>
</dbReference>
<evidence type="ECO:0000313" key="2">
    <source>
        <dbReference type="EMBL" id="KGF45650.1"/>
    </source>
</evidence>
<dbReference type="InterPro" id="IPR017853">
    <property type="entry name" value="GH"/>
</dbReference>
<keyword evidence="1" id="KW-0732">Signal</keyword>